<keyword evidence="3" id="KW-0479">Metal-binding</keyword>
<accession>A0ABU0IVM7</accession>
<reference evidence="7 8" key="1">
    <citation type="submission" date="2023-07" db="EMBL/GenBank/DDBJ databases">
        <title>Genomic Encyclopedia of Type Strains, Phase IV (KMG-IV): sequencing the most valuable type-strain genomes for metagenomic binning, comparative biology and taxonomic classification.</title>
        <authorList>
            <person name="Goeker M."/>
        </authorList>
    </citation>
    <scope>NUCLEOTIDE SEQUENCE [LARGE SCALE GENOMIC DNA]</scope>
    <source>
        <strain evidence="7 8">DSM 18695</strain>
    </source>
</reference>
<evidence type="ECO:0000256" key="1">
    <source>
        <dbReference type="ARBA" id="ARBA00001947"/>
    </source>
</evidence>
<dbReference type="PIRSF" id="PIRSF006157">
    <property type="entry name" value="Doxgns_DODA"/>
    <property type="match status" value="1"/>
</dbReference>
<evidence type="ECO:0000256" key="5">
    <source>
        <dbReference type="ARBA" id="ARBA00023002"/>
    </source>
</evidence>
<gene>
    <name evidence="7" type="ORF">QO010_003870</name>
</gene>
<evidence type="ECO:0000313" key="8">
    <source>
        <dbReference type="Proteomes" id="UP001228905"/>
    </source>
</evidence>
<name>A0ABU0IVM7_9CAUL</name>
<dbReference type="PANTHER" id="PTHR30096">
    <property type="entry name" value="4,5-DOPA DIOXYGENASE EXTRADIOL-LIKE PROTEIN"/>
    <property type="match status" value="1"/>
</dbReference>
<dbReference type="NCBIfam" id="NF007914">
    <property type="entry name" value="PRK10628.1"/>
    <property type="match status" value="1"/>
</dbReference>
<dbReference type="Pfam" id="PF02900">
    <property type="entry name" value="LigB"/>
    <property type="match status" value="1"/>
</dbReference>
<keyword evidence="8" id="KW-1185">Reference proteome</keyword>
<evidence type="ECO:0000313" key="7">
    <source>
        <dbReference type="EMBL" id="MDQ0466077.1"/>
    </source>
</evidence>
<feature type="domain" description="Extradiol ring-cleavage dioxygenase class III enzyme subunit B" evidence="6">
    <location>
        <begin position="27"/>
        <end position="233"/>
    </location>
</feature>
<dbReference type="Proteomes" id="UP001228905">
    <property type="component" value="Unassembled WGS sequence"/>
</dbReference>
<comment type="cofactor">
    <cofactor evidence="1">
        <name>Zn(2+)</name>
        <dbReference type="ChEBI" id="CHEBI:29105"/>
    </cofactor>
</comment>
<evidence type="ECO:0000259" key="6">
    <source>
        <dbReference type="Pfam" id="PF02900"/>
    </source>
</evidence>
<evidence type="ECO:0000256" key="4">
    <source>
        <dbReference type="ARBA" id="ARBA00022833"/>
    </source>
</evidence>
<dbReference type="InterPro" id="IPR014436">
    <property type="entry name" value="Extradiol_dOase_DODA"/>
</dbReference>
<evidence type="ECO:0000256" key="3">
    <source>
        <dbReference type="ARBA" id="ARBA00022723"/>
    </source>
</evidence>
<proteinExistence type="inferred from homology"/>
<keyword evidence="7" id="KW-0223">Dioxygenase</keyword>
<dbReference type="InterPro" id="IPR004183">
    <property type="entry name" value="Xdiol_dOase_suB"/>
</dbReference>
<dbReference type="RefSeq" id="WP_307351901.1">
    <property type="nucleotide sequence ID" value="NZ_JAUSVS010000009.1"/>
</dbReference>
<keyword evidence="5 7" id="KW-0560">Oxidoreductase</keyword>
<evidence type="ECO:0000256" key="2">
    <source>
        <dbReference type="ARBA" id="ARBA00007581"/>
    </source>
</evidence>
<dbReference type="GO" id="GO:0051213">
    <property type="term" value="F:dioxygenase activity"/>
    <property type="evidence" value="ECO:0007669"/>
    <property type="project" value="UniProtKB-KW"/>
</dbReference>
<dbReference type="CDD" id="cd07363">
    <property type="entry name" value="45_DOPA_Dioxygenase"/>
    <property type="match status" value="1"/>
</dbReference>
<protein>
    <submittedName>
        <fullName evidence="7">4,5-DOPA dioxygenase extradiol</fullName>
        <ecNumber evidence="7">1.13.11.-</ecNumber>
    </submittedName>
</protein>
<sequence length="257" mass="28028">MSERLPVLFLGHGSPMNAIEDNSWRRAWAQAGERLTRPRAILCVSAHWETQGAAVTASPAPPTIHDFGGFPQALFEVQYPVPGDPALARRVAQLLSPDPVRQDPGRGLDHGAWSVLAPMYPAANIPIVQLSLDRAASNQWHYEAGRRLAPLRDEGVLIVGSGDIVHNLRAVDFRRGETPDWAVRFNDTAKRLIEAGDHQPLIDYAQLGPEAEASINSAEHYLPLLYVLGAAEPGERPDFFNDDVFAAISMTSVAFGA</sequence>
<keyword evidence="4" id="KW-0862">Zinc</keyword>
<dbReference type="SUPFAM" id="SSF53213">
    <property type="entry name" value="LigB-like"/>
    <property type="match status" value="1"/>
</dbReference>
<dbReference type="EC" id="1.13.11.-" evidence="7"/>
<dbReference type="Gene3D" id="3.40.830.10">
    <property type="entry name" value="LigB-like"/>
    <property type="match status" value="1"/>
</dbReference>
<comment type="similarity">
    <text evidence="2">Belongs to the DODA-type extradiol aromatic ring-opening dioxygenase family.</text>
</comment>
<organism evidence="7 8">
    <name type="scientific">Caulobacter ginsengisoli</name>
    <dbReference type="NCBI Taxonomy" id="400775"/>
    <lineage>
        <taxon>Bacteria</taxon>
        <taxon>Pseudomonadati</taxon>
        <taxon>Pseudomonadota</taxon>
        <taxon>Alphaproteobacteria</taxon>
        <taxon>Caulobacterales</taxon>
        <taxon>Caulobacteraceae</taxon>
        <taxon>Caulobacter</taxon>
    </lineage>
</organism>
<dbReference type="PANTHER" id="PTHR30096:SF0">
    <property type="entry name" value="4,5-DOPA DIOXYGENASE EXTRADIOL-LIKE PROTEIN"/>
    <property type="match status" value="1"/>
</dbReference>
<dbReference type="EMBL" id="JAUSVS010000009">
    <property type="protein sequence ID" value="MDQ0466077.1"/>
    <property type="molecule type" value="Genomic_DNA"/>
</dbReference>
<comment type="caution">
    <text evidence="7">The sequence shown here is derived from an EMBL/GenBank/DDBJ whole genome shotgun (WGS) entry which is preliminary data.</text>
</comment>